<proteinExistence type="predicted"/>
<organism evidence="2 3">
    <name type="scientific">Phanerochaete sordida</name>
    <dbReference type="NCBI Taxonomy" id="48140"/>
    <lineage>
        <taxon>Eukaryota</taxon>
        <taxon>Fungi</taxon>
        <taxon>Dikarya</taxon>
        <taxon>Basidiomycota</taxon>
        <taxon>Agaricomycotina</taxon>
        <taxon>Agaricomycetes</taxon>
        <taxon>Polyporales</taxon>
        <taxon>Phanerochaetaceae</taxon>
        <taxon>Phanerochaete</taxon>
    </lineage>
</organism>
<feature type="signal peptide" evidence="1">
    <location>
        <begin position="1"/>
        <end position="19"/>
    </location>
</feature>
<keyword evidence="1" id="KW-0732">Signal</keyword>
<dbReference type="PANTHER" id="PTHR35567:SF1">
    <property type="entry name" value="CONSERVED FUNGAL PROTEIN (AFU_ORTHOLOGUE AFUA_1G14230)"/>
    <property type="match status" value="1"/>
</dbReference>
<evidence type="ECO:0000313" key="3">
    <source>
        <dbReference type="Proteomes" id="UP000703269"/>
    </source>
</evidence>
<dbReference type="PANTHER" id="PTHR35567">
    <property type="entry name" value="MALATE DEHYDROGENASE (AFU_ORTHOLOGUE AFUA_2G13800)"/>
    <property type="match status" value="1"/>
</dbReference>
<feature type="chain" id="PRO_5040247225" description="Malate dehydrogenase" evidence="1">
    <location>
        <begin position="20"/>
        <end position="269"/>
    </location>
</feature>
<evidence type="ECO:0000256" key="1">
    <source>
        <dbReference type="SAM" id="SignalP"/>
    </source>
</evidence>
<evidence type="ECO:0000313" key="2">
    <source>
        <dbReference type="EMBL" id="GJE90369.1"/>
    </source>
</evidence>
<dbReference type="Pfam" id="PF11937">
    <property type="entry name" value="DUF3455"/>
    <property type="match status" value="1"/>
</dbReference>
<protein>
    <recommendedName>
        <fullName evidence="4">Malate dehydrogenase</fullName>
    </recommendedName>
</protein>
<dbReference type="AlphaFoldDB" id="A0A9P3LD97"/>
<gene>
    <name evidence="2" type="ORF">PsYK624_065000</name>
</gene>
<comment type="caution">
    <text evidence="2">The sequence shown here is derived from an EMBL/GenBank/DDBJ whole genome shotgun (WGS) entry which is preliminary data.</text>
</comment>
<reference evidence="2 3" key="1">
    <citation type="submission" date="2021-08" db="EMBL/GenBank/DDBJ databases">
        <title>Draft Genome Sequence of Phanerochaete sordida strain YK-624.</title>
        <authorList>
            <person name="Mori T."/>
            <person name="Dohra H."/>
            <person name="Suzuki T."/>
            <person name="Kawagishi H."/>
            <person name="Hirai H."/>
        </authorList>
    </citation>
    <scope>NUCLEOTIDE SEQUENCE [LARGE SCALE GENOMIC DNA]</scope>
    <source>
        <strain evidence="2 3">YK-624</strain>
    </source>
</reference>
<dbReference type="Proteomes" id="UP000703269">
    <property type="component" value="Unassembled WGS sequence"/>
</dbReference>
<sequence>MVAIVKLLAALSFFLVAQAFPAAEDFSLVSRSKLTTGPGSMCSTKKFDIVKLFPADLNGHGGPPIDSPVAKYPTFVTLSVGYQNYSCLDNGTWFGIGAVTQLFDISCIPQNTIQNFTTLVSKYWEAAGPGVSPQEVIDLAGASAFSMGIHYWIPSPLDPTNPLAINAIWDFRQQRMQTDVNVKRAWVLSAGDGKVPAPTNGTFDAPWNDSYRLSINGTEQGGLAAQIYRINSNDGNTPPGTCTPGIPQKQVKSTLNFWFYGGDWAHTIF</sequence>
<keyword evidence="3" id="KW-1185">Reference proteome</keyword>
<dbReference type="InterPro" id="IPR021851">
    <property type="entry name" value="DUF3455"/>
</dbReference>
<name>A0A9P3LD97_9APHY</name>
<evidence type="ECO:0008006" key="4">
    <source>
        <dbReference type="Google" id="ProtNLM"/>
    </source>
</evidence>
<dbReference type="EMBL" id="BPQB01000016">
    <property type="protein sequence ID" value="GJE90369.1"/>
    <property type="molecule type" value="Genomic_DNA"/>
</dbReference>
<dbReference type="OrthoDB" id="1859733at2759"/>
<accession>A0A9P3LD97</accession>